<dbReference type="Proteomes" id="UP000269019">
    <property type="component" value="Chromosome"/>
</dbReference>
<organism evidence="10 11">
    <name type="scientific">Corynebacterium choanae</name>
    <dbReference type="NCBI Taxonomy" id="1862358"/>
    <lineage>
        <taxon>Bacteria</taxon>
        <taxon>Bacillati</taxon>
        <taxon>Actinomycetota</taxon>
        <taxon>Actinomycetes</taxon>
        <taxon>Mycobacteriales</taxon>
        <taxon>Corynebacteriaceae</taxon>
        <taxon>Corynebacterium</taxon>
    </lineage>
</organism>
<keyword evidence="6" id="KW-0862">Zinc</keyword>
<proteinExistence type="inferred from homology"/>
<evidence type="ECO:0000313" key="10">
    <source>
        <dbReference type="EMBL" id="AZA14654.1"/>
    </source>
</evidence>
<evidence type="ECO:0000256" key="5">
    <source>
        <dbReference type="ARBA" id="ARBA00022801"/>
    </source>
</evidence>
<evidence type="ECO:0000256" key="4">
    <source>
        <dbReference type="ARBA" id="ARBA00022723"/>
    </source>
</evidence>
<dbReference type="EMBL" id="CP033896">
    <property type="protein sequence ID" value="AZA14654.1"/>
    <property type="molecule type" value="Genomic_DNA"/>
</dbReference>
<dbReference type="PRINTS" id="PR00786">
    <property type="entry name" value="NEPRILYSIN"/>
</dbReference>
<name>A0A3G6JEU1_9CORY</name>
<keyword evidence="4" id="KW-0479">Metal-binding</keyword>
<dbReference type="PANTHER" id="PTHR11733:SF167">
    <property type="entry name" value="FI17812P1-RELATED"/>
    <property type="match status" value="1"/>
</dbReference>
<dbReference type="SUPFAM" id="SSF55486">
    <property type="entry name" value="Metalloproteases ('zincins'), catalytic domain"/>
    <property type="match status" value="1"/>
</dbReference>
<dbReference type="GO" id="GO:0004222">
    <property type="term" value="F:metalloendopeptidase activity"/>
    <property type="evidence" value="ECO:0007669"/>
    <property type="project" value="InterPro"/>
</dbReference>
<keyword evidence="5 10" id="KW-0378">Hydrolase</keyword>
<keyword evidence="3" id="KW-0645">Protease</keyword>
<dbReference type="InterPro" id="IPR042089">
    <property type="entry name" value="Peptidase_M13_dom_2"/>
</dbReference>
<dbReference type="PROSITE" id="PS51885">
    <property type="entry name" value="NEPRILYSIN"/>
    <property type="match status" value="1"/>
</dbReference>
<dbReference type="CDD" id="cd08662">
    <property type="entry name" value="M13"/>
    <property type="match status" value="1"/>
</dbReference>
<dbReference type="Pfam" id="PF05649">
    <property type="entry name" value="Peptidase_M13_N"/>
    <property type="match status" value="1"/>
</dbReference>
<evidence type="ECO:0000256" key="1">
    <source>
        <dbReference type="ARBA" id="ARBA00001947"/>
    </source>
</evidence>
<keyword evidence="11" id="KW-1185">Reference proteome</keyword>
<comment type="similarity">
    <text evidence="2">Belongs to the peptidase M13 family.</text>
</comment>
<reference evidence="10 11" key="1">
    <citation type="submission" date="2018-11" db="EMBL/GenBank/DDBJ databases">
        <authorList>
            <person name="Kleinhagauer T."/>
            <person name="Glaeser S.P."/>
            <person name="Spergser J."/>
            <person name="Ruckert C."/>
            <person name="Kaempfer P."/>
            <person name="Busse H.-J."/>
        </authorList>
    </citation>
    <scope>NUCLEOTIDE SEQUENCE [LARGE SCALE GENOMIC DNA]</scope>
    <source>
        <strain evidence="10 11">200CH</strain>
    </source>
</reference>
<dbReference type="Gene3D" id="1.10.1380.10">
    <property type="entry name" value="Neutral endopeptidase , domain2"/>
    <property type="match status" value="1"/>
</dbReference>
<evidence type="ECO:0000259" key="9">
    <source>
        <dbReference type="Pfam" id="PF05649"/>
    </source>
</evidence>
<gene>
    <name evidence="10" type="primary">pepO</name>
    <name evidence="10" type="ORF">CCHOA_11415</name>
</gene>
<dbReference type="InterPro" id="IPR000718">
    <property type="entry name" value="Peptidase_M13"/>
</dbReference>
<dbReference type="Gene3D" id="3.40.390.10">
    <property type="entry name" value="Collagenase (Catalytic Domain)"/>
    <property type="match status" value="1"/>
</dbReference>
<dbReference type="EC" id="3.4.24.-" evidence="10"/>
<evidence type="ECO:0000256" key="7">
    <source>
        <dbReference type="ARBA" id="ARBA00023049"/>
    </source>
</evidence>
<dbReference type="InterPro" id="IPR008753">
    <property type="entry name" value="Peptidase_M13_N"/>
</dbReference>
<sequence>MACLSTAGRAFYALSEQQCWLQATHHRHGIVGNMKDLYTFMNGTYLDEHVIPDDRGIDGMFVQLRDKSEEDIHTLLKTNEGPAGVLYRSFMDVAAINAAGTTPIHGLLDEVVAVSEASQLPGLFGKRDREGYGAPLGVFTAKAPDDEMEVPYLVQSGLSLPDEAYYREEAHAEIRAKFQQHLVRMLGFLPEQYLLGKSVEEAAQIIFDLETAIASHHWDVVTSRDALKTTNPMDSSELPLSAQTILEAMRVPQGRVINCMPSYFIELDGLLSKEDLLAWKLYLIWHTLSGSAAMLTEEIARANFDFYGRELVGSTEQRERWKRAVSLAESKAGEDLGKAYVAEHFPPSHKAEMEELVRYLLAAYKERIEKLEWMTPTTREKALEKLSKFRAKIGYADKWRDFSGLQLTEGGAQLVENVRLASVFNHDYEIAKLGKPTDRDEWLCTPQTVNAFYNPSVNDITFPAAILQWPFYDPTSDAAENFGGIGAVIGHEIGHGFDDQGSQYDGIGNLESWWTDEDRAAFEALTSKLVGQFEGLVPRALREAGIESSGVNGKFTLGENIGDLGGLGIAVVAYRNWLKDQGLTFATAPSSTTKAEGASPEVEGREFTGLQRLFMAYARVWRSKVRPEYAAQALAIDPHSPAEFRCNVIAANVDEFYEAFDVEEGSIVWLDPQDRVTIW</sequence>
<dbReference type="AlphaFoldDB" id="A0A3G6JEU1"/>
<dbReference type="GO" id="GO:0046872">
    <property type="term" value="F:metal ion binding"/>
    <property type="evidence" value="ECO:0007669"/>
    <property type="project" value="UniProtKB-KW"/>
</dbReference>
<feature type="domain" description="Peptidase M13 N-terminal" evidence="9">
    <location>
        <begin position="35"/>
        <end position="395"/>
    </location>
</feature>
<dbReference type="KEGG" id="ccho:CCHOA_11415"/>
<evidence type="ECO:0000256" key="2">
    <source>
        <dbReference type="ARBA" id="ARBA00007357"/>
    </source>
</evidence>
<dbReference type="Pfam" id="PF01431">
    <property type="entry name" value="Peptidase_M13"/>
    <property type="match status" value="1"/>
</dbReference>
<dbReference type="InterPro" id="IPR018497">
    <property type="entry name" value="Peptidase_M13_C"/>
</dbReference>
<evidence type="ECO:0000313" key="11">
    <source>
        <dbReference type="Proteomes" id="UP000269019"/>
    </source>
</evidence>
<keyword evidence="7" id="KW-0482">Metalloprotease</keyword>
<evidence type="ECO:0000259" key="8">
    <source>
        <dbReference type="Pfam" id="PF01431"/>
    </source>
</evidence>
<evidence type="ECO:0000256" key="3">
    <source>
        <dbReference type="ARBA" id="ARBA00022670"/>
    </source>
</evidence>
<evidence type="ECO:0000256" key="6">
    <source>
        <dbReference type="ARBA" id="ARBA00022833"/>
    </source>
</evidence>
<protein>
    <submittedName>
        <fullName evidence="10">Neutral endopeptidase</fullName>
        <ecNumber evidence="10">3.4.24.-</ecNumber>
    </submittedName>
</protein>
<dbReference type="PANTHER" id="PTHR11733">
    <property type="entry name" value="ZINC METALLOPROTEASE FAMILY M13 NEPRILYSIN-RELATED"/>
    <property type="match status" value="1"/>
</dbReference>
<accession>A0A3G6JEU1</accession>
<dbReference type="InterPro" id="IPR024079">
    <property type="entry name" value="MetalloPept_cat_dom_sf"/>
</dbReference>
<feature type="domain" description="Peptidase M13 C-terminal" evidence="8">
    <location>
        <begin position="450"/>
        <end position="676"/>
    </location>
</feature>
<dbReference type="GO" id="GO:0005886">
    <property type="term" value="C:plasma membrane"/>
    <property type="evidence" value="ECO:0007669"/>
    <property type="project" value="TreeGrafter"/>
</dbReference>
<comment type="cofactor">
    <cofactor evidence="1">
        <name>Zn(2+)</name>
        <dbReference type="ChEBI" id="CHEBI:29105"/>
    </cofactor>
</comment>
<dbReference type="GO" id="GO:0016485">
    <property type="term" value="P:protein processing"/>
    <property type="evidence" value="ECO:0007669"/>
    <property type="project" value="TreeGrafter"/>
</dbReference>